<protein>
    <recommendedName>
        <fullName evidence="5">Secreted protein</fullName>
    </recommendedName>
</protein>
<dbReference type="RefSeq" id="WP_184937497.1">
    <property type="nucleotide sequence ID" value="NZ_JACHJV010000001.1"/>
</dbReference>
<dbReference type="AlphaFoldDB" id="A0A7W7R545"/>
<proteinExistence type="predicted"/>
<keyword evidence="2" id="KW-1133">Transmembrane helix</keyword>
<organism evidence="3 4">
    <name type="scientific">Kitasatospora kifunensis</name>
    <name type="common">Streptomyces kifunensis</name>
    <dbReference type="NCBI Taxonomy" id="58351"/>
    <lineage>
        <taxon>Bacteria</taxon>
        <taxon>Bacillati</taxon>
        <taxon>Actinomycetota</taxon>
        <taxon>Actinomycetes</taxon>
        <taxon>Kitasatosporales</taxon>
        <taxon>Streptomycetaceae</taxon>
        <taxon>Kitasatospora</taxon>
    </lineage>
</organism>
<evidence type="ECO:0008006" key="5">
    <source>
        <dbReference type="Google" id="ProtNLM"/>
    </source>
</evidence>
<name>A0A7W7R545_KITKI</name>
<feature type="region of interest" description="Disordered" evidence="1">
    <location>
        <begin position="233"/>
        <end position="271"/>
    </location>
</feature>
<evidence type="ECO:0000313" key="4">
    <source>
        <dbReference type="Proteomes" id="UP000540506"/>
    </source>
</evidence>
<keyword evidence="2" id="KW-0472">Membrane</keyword>
<accession>A0A7W7R545</accession>
<dbReference type="Proteomes" id="UP000540506">
    <property type="component" value="Unassembled WGS sequence"/>
</dbReference>
<keyword evidence="2" id="KW-0812">Transmembrane</keyword>
<gene>
    <name evidence="3" type="ORF">FHR34_004351</name>
</gene>
<reference evidence="3 4" key="1">
    <citation type="submission" date="2020-08" db="EMBL/GenBank/DDBJ databases">
        <title>Sequencing the genomes of 1000 actinobacteria strains.</title>
        <authorList>
            <person name="Klenk H.-P."/>
        </authorList>
    </citation>
    <scope>NUCLEOTIDE SEQUENCE [LARGE SCALE GENOMIC DNA]</scope>
    <source>
        <strain evidence="3 4">DSM 41654</strain>
    </source>
</reference>
<sequence>MRDMLLNIVLGLLTSAIGAGAGWLAQSLRRRRRLERTRAFFGMPAGTECLLVVNRHSSSPKATSVHRDDVSALMELAVLVNACGARPEVVAHDEVRQGLGHKAEFCLGGPSSNERTVAHLNWRLPSVRFSYQPGTPGAILVGDQEFVLERSTEETPGHSYVLLARLDTGNGGRPVFLIAGQVAIANHAAVRYLLAHQRELMGRYGTHGSFALMLRVINPVKYGPDVVEQVADVTATATAPPPTPVSPPVSPPAPAPAPAPGSPAPTAGSTA</sequence>
<feature type="compositionally biased region" description="Pro residues" evidence="1">
    <location>
        <begin position="239"/>
        <end position="263"/>
    </location>
</feature>
<evidence type="ECO:0000256" key="1">
    <source>
        <dbReference type="SAM" id="MobiDB-lite"/>
    </source>
</evidence>
<evidence type="ECO:0000256" key="2">
    <source>
        <dbReference type="SAM" id="Phobius"/>
    </source>
</evidence>
<comment type="caution">
    <text evidence="3">The sequence shown here is derived from an EMBL/GenBank/DDBJ whole genome shotgun (WGS) entry which is preliminary data.</text>
</comment>
<evidence type="ECO:0000313" key="3">
    <source>
        <dbReference type="EMBL" id="MBB4925358.1"/>
    </source>
</evidence>
<keyword evidence="4" id="KW-1185">Reference proteome</keyword>
<dbReference type="EMBL" id="JACHJV010000001">
    <property type="protein sequence ID" value="MBB4925358.1"/>
    <property type="molecule type" value="Genomic_DNA"/>
</dbReference>
<feature type="transmembrane region" description="Helical" evidence="2">
    <location>
        <begin position="6"/>
        <end position="25"/>
    </location>
</feature>